<dbReference type="PROSITE" id="PS50931">
    <property type="entry name" value="HTH_LYSR"/>
    <property type="match status" value="1"/>
</dbReference>
<comment type="similarity">
    <text evidence="1">Belongs to the LysR transcriptional regulatory family.</text>
</comment>
<dbReference type="Gene3D" id="3.40.190.10">
    <property type="entry name" value="Periplasmic binding protein-like II"/>
    <property type="match status" value="2"/>
</dbReference>
<keyword evidence="7" id="KW-1185">Reference proteome</keyword>
<keyword evidence="4" id="KW-0804">Transcription</keyword>
<dbReference type="PANTHER" id="PTHR30126">
    <property type="entry name" value="HTH-TYPE TRANSCRIPTIONAL REGULATOR"/>
    <property type="match status" value="1"/>
</dbReference>
<evidence type="ECO:0000313" key="6">
    <source>
        <dbReference type="EMBL" id="TCV80233.1"/>
    </source>
</evidence>
<sequence>MQFSLDSLLILDAISRNGSFAAAADELHRVPSALSYSVHKLEQDLGVKLFDRSGHRAALTEAGNELLQEGRILLRSAEELEARVKRVATGFETELRIAVSDLVPLHRLYPLLDAFYKEACGTRLRILTEVYGGCWDALASGRADLAIGAPGEGPAGGGYNSRSMGILEFVFAVAPFHSLASSPEPLKNTDIMQHRAVSAGDSSRNLPPRTSGLLSGQDVLTVPSMTAKIQAQCMGLGVGYLPRQLAEPEFTAGRLILKVVEEHKPGVQLFIAWRSNHKGKAMLWFIDKLTQKFWLEKLLG</sequence>
<accession>A0A4R3XVX1</accession>
<name>A0A4R3XVX1_9PROT</name>
<evidence type="ECO:0000256" key="2">
    <source>
        <dbReference type="ARBA" id="ARBA00023015"/>
    </source>
</evidence>
<reference evidence="6 7" key="1">
    <citation type="submission" date="2019-03" db="EMBL/GenBank/DDBJ databases">
        <title>Genomic Encyclopedia of Type Strains, Phase IV (KMG-IV): sequencing the most valuable type-strain genomes for metagenomic binning, comparative biology and taxonomic classification.</title>
        <authorList>
            <person name="Goeker M."/>
        </authorList>
    </citation>
    <scope>NUCLEOTIDE SEQUENCE [LARGE SCALE GENOMIC DNA]</scope>
    <source>
        <strain evidence="6 7">DSM 100309</strain>
    </source>
</reference>
<dbReference type="InterPro" id="IPR000847">
    <property type="entry name" value="LysR_HTH_N"/>
</dbReference>
<evidence type="ECO:0000256" key="1">
    <source>
        <dbReference type="ARBA" id="ARBA00009437"/>
    </source>
</evidence>
<evidence type="ECO:0000256" key="3">
    <source>
        <dbReference type="ARBA" id="ARBA00023125"/>
    </source>
</evidence>
<dbReference type="SUPFAM" id="SSF46785">
    <property type="entry name" value="Winged helix' DNA-binding domain"/>
    <property type="match status" value="1"/>
</dbReference>
<dbReference type="GO" id="GO:0000976">
    <property type="term" value="F:transcription cis-regulatory region binding"/>
    <property type="evidence" value="ECO:0007669"/>
    <property type="project" value="TreeGrafter"/>
</dbReference>
<protein>
    <submittedName>
        <fullName evidence="6">LysR family transcriptional regulator</fullName>
    </submittedName>
</protein>
<dbReference type="AlphaFoldDB" id="A0A4R3XVX1"/>
<dbReference type="OrthoDB" id="8705920at2"/>
<dbReference type="EMBL" id="SMCO01000029">
    <property type="protein sequence ID" value="TCV80233.1"/>
    <property type="molecule type" value="Genomic_DNA"/>
</dbReference>
<keyword evidence="3" id="KW-0238">DNA-binding</keyword>
<evidence type="ECO:0000259" key="5">
    <source>
        <dbReference type="PROSITE" id="PS50931"/>
    </source>
</evidence>
<comment type="caution">
    <text evidence="6">The sequence shown here is derived from an EMBL/GenBank/DDBJ whole genome shotgun (WGS) entry which is preliminary data.</text>
</comment>
<proteinExistence type="inferred from homology"/>
<dbReference type="Proteomes" id="UP000295367">
    <property type="component" value="Unassembled WGS sequence"/>
</dbReference>
<dbReference type="Gene3D" id="1.10.10.10">
    <property type="entry name" value="Winged helix-like DNA-binding domain superfamily/Winged helix DNA-binding domain"/>
    <property type="match status" value="1"/>
</dbReference>
<dbReference type="SUPFAM" id="SSF53850">
    <property type="entry name" value="Periplasmic binding protein-like II"/>
    <property type="match status" value="1"/>
</dbReference>
<organism evidence="6 7">
    <name type="scientific">Sulfurirhabdus autotrophica</name>
    <dbReference type="NCBI Taxonomy" id="1706046"/>
    <lineage>
        <taxon>Bacteria</taxon>
        <taxon>Pseudomonadati</taxon>
        <taxon>Pseudomonadota</taxon>
        <taxon>Betaproteobacteria</taxon>
        <taxon>Nitrosomonadales</taxon>
        <taxon>Sulfuricellaceae</taxon>
        <taxon>Sulfurirhabdus</taxon>
    </lineage>
</organism>
<dbReference type="Pfam" id="PF00126">
    <property type="entry name" value="HTH_1"/>
    <property type="match status" value="1"/>
</dbReference>
<dbReference type="PANTHER" id="PTHR30126:SF4">
    <property type="entry name" value="LYSR FAMILY TRANSCRIPTIONAL REGULATOR"/>
    <property type="match status" value="1"/>
</dbReference>
<dbReference type="InterPro" id="IPR036390">
    <property type="entry name" value="WH_DNA-bd_sf"/>
</dbReference>
<gene>
    <name evidence="6" type="ORF">EDC63_12922</name>
</gene>
<dbReference type="GO" id="GO:0003700">
    <property type="term" value="F:DNA-binding transcription factor activity"/>
    <property type="evidence" value="ECO:0007669"/>
    <property type="project" value="InterPro"/>
</dbReference>
<keyword evidence="2" id="KW-0805">Transcription regulation</keyword>
<evidence type="ECO:0000256" key="4">
    <source>
        <dbReference type="ARBA" id="ARBA00023163"/>
    </source>
</evidence>
<dbReference type="InterPro" id="IPR005119">
    <property type="entry name" value="LysR_subst-bd"/>
</dbReference>
<dbReference type="InterPro" id="IPR036388">
    <property type="entry name" value="WH-like_DNA-bd_sf"/>
</dbReference>
<dbReference type="Pfam" id="PF03466">
    <property type="entry name" value="LysR_substrate"/>
    <property type="match status" value="1"/>
</dbReference>
<feature type="domain" description="HTH lysR-type" evidence="5">
    <location>
        <begin position="3"/>
        <end position="60"/>
    </location>
</feature>
<evidence type="ECO:0000313" key="7">
    <source>
        <dbReference type="Proteomes" id="UP000295367"/>
    </source>
</evidence>